<feature type="compositionally biased region" description="Polar residues" evidence="1">
    <location>
        <begin position="134"/>
        <end position="150"/>
    </location>
</feature>
<accession>A0ABS3JLL7</accession>
<name>A0ABS3JLL7_9BACT</name>
<evidence type="ECO:0000313" key="3">
    <source>
        <dbReference type="EMBL" id="MBO0950099.1"/>
    </source>
</evidence>
<reference evidence="3 4" key="1">
    <citation type="submission" date="2021-03" db="EMBL/GenBank/DDBJ databases">
        <title>Fibrella sp. HMF5405 genome sequencing and assembly.</title>
        <authorList>
            <person name="Kang H."/>
            <person name="Kim H."/>
            <person name="Bae S."/>
            <person name="Joh K."/>
        </authorList>
    </citation>
    <scope>NUCLEOTIDE SEQUENCE [LARGE SCALE GENOMIC DNA]</scope>
    <source>
        <strain evidence="3 4">HMF5405</strain>
    </source>
</reference>
<feature type="compositionally biased region" description="Polar residues" evidence="1">
    <location>
        <begin position="110"/>
        <end position="119"/>
    </location>
</feature>
<gene>
    <name evidence="3" type="ORF">J2I46_16000</name>
</gene>
<protein>
    <submittedName>
        <fullName evidence="3">Uncharacterized protein</fullName>
    </submittedName>
</protein>
<feature type="transmembrane region" description="Helical" evidence="2">
    <location>
        <begin position="60"/>
        <end position="77"/>
    </location>
</feature>
<sequence length="249" mass="27559">MNEQQGKHLDERLRQALDTLSDVPAPGSTFDAGKFWEQLRPELAAETVVLVSKRTGQVRWLVAASLVGMALFLGWLLRSTPALNQTQINRQTEKEVVKHVPIHLRERTQPKQTPLIASSRSRKRTSESPKGNVEKSTGVSAHTTDATNSQLTVATANVPVDLPVAEALPTELTAVQLPPTAVTRKAVPTYPKRRFAVVHQNELRAEAETRAKLERNDRFVRLGSAPVSDAPLRPIETAEEKIRLIIPLN</sequence>
<comment type="caution">
    <text evidence="3">The sequence shown here is derived from an EMBL/GenBank/DDBJ whole genome shotgun (WGS) entry which is preliminary data.</text>
</comment>
<dbReference type="RefSeq" id="WP_207330039.1">
    <property type="nucleotide sequence ID" value="NZ_JAFMYW010000004.1"/>
</dbReference>
<keyword evidence="4" id="KW-1185">Reference proteome</keyword>
<proteinExistence type="predicted"/>
<keyword evidence="2" id="KW-0812">Transmembrane</keyword>
<evidence type="ECO:0000256" key="2">
    <source>
        <dbReference type="SAM" id="Phobius"/>
    </source>
</evidence>
<keyword evidence="2" id="KW-1133">Transmembrane helix</keyword>
<dbReference type="EMBL" id="JAFMYW010000004">
    <property type="protein sequence ID" value="MBO0950099.1"/>
    <property type="molecule type" value="Genomic_DNA"/>
</dbReference>
<organism evidence="3 4">
    <name type="scientific">Fibrella forsythiae</name>
    <dbReference type="NCBI Taxonomy" id="2817061"/>
    <lineage>
        <taxon>Bacteria</taxon>
        <taxon>Pseudomonadati</taxon>
        <taxon>Bacteroidota</taxon>
        <taxon>Cytophagia</taxon>
        <taxon>Cytophagales</taxon>
        <taxon>Spirosomataceae</taxon>
        <taxon>Fibrella</taxon>
    </lineage>
</organism>
<evidence type="ECO:0000256" key="1">
    <source>
        <dbReference type="SAM" id="MobiDB-lite"/>
    </source>
</evidence>
<feature type="region of interest" description="Disordered" evidence="1">
    <location>
        <begin position="104"/>
        <end position="150"/>
    </location>
</feature>
<keyword evidence="2" id="KW-0472">Membrane</keyword>
<evidence type="ECO:0000313" key="4">
    <source>
        <dbReference type="Proteomes" id="UP000664628"/>
    </source>
</evidence>
<dbReference type="Proteomes" id="UP000664628">
    <property type="component" value="Unassembled WGS sequence"/>
</dbReference>